<feature type="domain" description="Methyltransferase small" evidence="3">
    <location>
        <begin position="26"/>
        <end position="193"/>
    </location>
</feature>
<keyword evidence="2 4" id="KW-0808">Transferase</keyword>
<evidence type="ECO:0000256" key="2">
    <source>
        <dbReference type="ARBA" id="ARBA00022679"/>
    </source>
</evidence>
<gene>
    <name evidence="4" type="ORF">SAMN05216216_10536</name>
</gene>
<dbReference type="STRING" id="576118.SAMN05216216_10536"/>
<organism evidence="4 5">
    <name type="scientific">Lacicoccus qingdaonensis</name>
    <dbReference type="NCBI Taxonomy" id="576118"/>
    <lineage>
        <taxon>Bacteria</taxon>
        <taxon>Bacillati</taxon>
        <taxon>Bacillota</taxon>
        <taxon>Bacilli</taxon>
        <taxon>Bacillales</taxon>
        <taxon>Salinicoccaceae</taxon>
        <taxon>Lacicoccus</taxon>
    </lineage>
</organism>
<dbReference type="SUPFAM" id="SSF53335">
    <property type="entry name" value="S-adenosyl-L-methionine-dependent methyltransferases"/>
    <property type="match status" value="1"/>
</dbReference>
<dbReference type="PANTHER" id="PTHR47816">
    <property type="entry name" value="RIBOSOMAL RNA SMALL SUBUNIT METHYLTRANSFERASE C"/>
    <property type="match status" value="1"/>
</dbReference>
<proteinExistence type="predicted"/>
<dbReference type="InterPro" id="IPR046977">
    <property type="entry name" value="RsmC/RlmG"/>
</dbReference>
<dbReference type="Proteomes" id="UP000199008">
    <property type="component" value="Unassembled WGS sequence"/>
</dbReference>
<dbReference type="Gene3D" id="3.40.50.150">
    <property type="entry name" value="Vaccinia Virus protein VP39"/>
    <property type="match status" value="1"/>
</dbReference>
<evidence type="ECO:0000259" key="3">
    <source>
        <dbReference type="Pfam" id="PF05175"/>
    </source>
</evidence>
<dbReference type="EMBL" id="FNFY01000005">
    <property type="protein sequence ID" value="SDK58422.1"/>
    <property type="molecule type" value="Genomic_DNA"/>
</dbReference>
<dbReference type="InterPro" id="IPR007848">
    <property type="entry name" value="Small_mtfrase_dom"/>
</dbReference>
<dbReference type="AlphaFoldDB" id="A0A1G9D393"/>
<dbReference type="GO" id="GO:0032259">
    <property type="term" value="P:methylation"/>
    <property type="evidence" value="ECO:0007669"/>
    <property type="project" value="UniProtKB-KW"/>
</dbReference>
<dbReference type="CDD" id="cd02440">
    <property type="entry name" value="AdoMet_MTases"/>
    <property type="match status" value="1"/>
</dbReference>
<dbReference type="OrthoDB" id="9764961at2"/>
<evidence type="ECO:0000256" key="1">
    <source>
        <dbReference type="ARBA" id="ARBA00022603"/>
    </source>
</evidence>
<evidence type="ECO:0000313" key="4">
    <source>
        <dbReference type="EMBL" id="SDK58422.1"/>
    </source>
</evidence>
<keyword evidence="1 4" id="KW-0489">Methyltransferase</keyword>
<reference evidence="5" key="1">
    <citation type="submission" date="2016-10" db="EMBL/GenBank/DDBJ databases">
        <authorList>
            <person name="Varghese N."/>
            <person name="Submissions S."/>
        </authorList>
    </citation>
    <scope>NUCLEOTIDE SEQUENCE [LARGE SCALE GENOMIC DNA]</scope>
    <source>
        <strain evidence="5">CGMCC 1.8895</strain>
    </source>
</reference>
<evidence type="ECO:0000313" key="5">
    <source>
        <dbReference type="Proteomes" id="UP000199008"/>
    </source>
</evidence>
<accession>A0A1G9D393</accession>
<dbReference type="PANTHER" id="PTHR47816:SF4">
    <property type="entry name" value="RIBOSOMAL RNA SMALL SUBUNIT METHYLTRANSFERASE C"/>
    <property type="match status" value="1"/>
</dbReference>
<dbReference type="Pfam" id="PF05175">
    <property type="entry name" value="MTS"/>
    <property type="match status" value="1"/>
</dbReference>
<dbReference type="GO" id="GO:0008757">
    <property type="term" value="F:S-adenosylmethionine-dependent methyltransferase activity"/>
    <property type="evidence" value="ECO:0007669"/>
    <property type="project" value="InterPro"/>
</dbReference>
<sequence length="206" mass="22796">MSHYFTTDQSAHDYKEIDYTFENSVYKFKTDRGVFSKDQLDYGTRVLIRGVFSDNGGGSASLIDMGAGYGPIGIILGKVLNARPVMVEVNGDALSLLHDNAAKNDIDAEILSREAYDGSDVKAELYVTNPPFRAGKDVVMGIIKDGFSRLVPAGRFYMVVQKKQGMKSYKDSIEQLFGNVEVLLKDKGYYVLKGIKRHEGTGQNTN</sequence>
<dbReference type="RefSeq" id="WP_092985105.1">
    <property type="nucleotide sequence ID" value="NZ_FNFY01000005.1"/>
</dbReference>
<keyword evidence="5" id="KW-1185">Reference proteome</keyword>
<protein>
    <submittedName>
        <fullName evidence="4">16S rRNA m(2)G 1207 methyltransferase</fullName>
    </submittedName>
</protein>
<name>A0A1G9D393_9BACL</name>
<dbReference type="InterPro" id="IPR029063">
    <property type="entry name" value="SAM-dependent_MTases_sf"/>
</dbReference>